<comment type="caution">
    <text evidence="2">The sequence shown here is derived from an EMBL/GenBank/DDBJ whole genome shotgun (WGS) entry which is preliminary data.</text>
</comment>
<dbReference type="Proteomes" id="UP000601435">
    <property type="component" value="Unassembled WGS sequence"/>
</dbReference>
<proteinExistence type="predicted"/>
<feature type="compositionally biased region" description="Acidic residues" evidence="1">
    <location>
        <begin position="100"/>
        <end position="118"/>
    </location>
</feature>
<dbReference type="EMBL" id="CAJNJA010017212">
    <property type="protein sequence ID" value="CAE7396670.1"/>
    <property type="molecule type" value="Genomic_DNA"/>
</dbReference>
<name>A0A812QNZ1_9DINO</name>
<dbReference type="OrthoDB" id="426363at2759"/>
<feature type="region of interest" description="Disordered" evidence="1">
    <location>
        <begin position="1"/>
        <end position="29"/>
    </location>
</feature>
<gene>
    <name evidence="2" type="primary">lss</name>
    <name evidence="2" type="ORF">SNEC2469_LOCUS10826</name>
</gene>
<evidence type="ECO:0000256" key="1">
    <source>
        <dbReference type="SAM" id="MobiDB-lite"/>
    </source>
</evidence>
<reference evidence="2" key="1">
    <citation type="submission" date="2021-02" db="EMBL/GenBank/DDBJ databases">
        <authorList>
            <person name="Dougan E. K."/>
            <person name="Rhodes N."/>
            <person name="Thang M."/>
            <person name="Chan C."/>
        </authorList>
    </citation>
    <scope>NUCLEOTIDE SEQUENCE</scope>
</reference>
<evidence type="ECO:0000313" key="2">
    <source>
        <dbReference type="EMBL" id="CAE7396670.1"/>
    </source>
</evidence>
<feature type="compositionally biased region" description="Basic and acidic residues" evidence="1">
    <location>
        <begin position="18"/>
        <end position="29"/>
    </location>
</feature>
<evidence type="ECO:0000313" key="3">
    <source>
        <dbReference type="Proteomes" id="UP000601435"/>
    </source>
</evidence>
<accession>A0A812QNZ1</accession>
<protein>
    <submittedName>
        <fullName evidence="2">Lss protein</fullName>
    </submittedName>
</protein>
<organism evidence="2 3">
    <name type="scientific">Symbiodinium necroappetens</name>
    <dbReference type="NCBI Taxonomy" id="1628268"/>
    <lineage>
        <taxon>Eukaryota</taxon>
        <taxon>Sar</taxon>
        <taxon>Alveolata</taxon>
        <taxon>Dinophyceae</taxon>
        <taxon>Suessiales</taxon>
        <taxon>Symbiodiniaceae</taxon>
        <taxon>Symbiodinium</taxon>
    </lineage>
</organism>
<feature type="region of interest" description="Disordered" evidence="1">
    <location>
        <begin position="91"/>
        <end position="131"/>
    </location>
</feature>
<keyword evidence="3" id="KW-1185">Reference proteome</keyword>
<sequence length="170" mass="19405">MKQSFIEAPTEESSTEAAVEHEDPDFETKPGYKCMMYAKAWCTYPEVNPGDEYRKNGKVKCCTEIDHQEAPRKTNPMDAFVDDNPLKSKGFGTKAQWNVLDEEADSRQEEDEEEEPEEMTPTTPVPRDEEKVALCGDFEFQSETFLRRGKPVSVCRNKDTGRFAKALCCK</sequence>
<dbReference type="AlphaFoldDB" id="A0A812QNZ1"/>